<gene>
    <name evidence="13" type="ORF">BCR42DRAFT_349957</name>
</gene>
<feature type="region of interest" description="Disordered" evidence="10">
    <location>
        <begin position="520"/>
        <end position="561"/>
    </location>
</feature>
<evidence type="ECO:0000259" key="12">
    <source>
        <dbReference type="PROSITE" id="PS51907"/>
    </source>
</evidence>
<dbReference type="Pfam" id="PF21704">
    <property type="entry name" value="POLH-Rev1_HhH"/>
    <property type="match status" value="1"/>
</dbReference>
<reference evidence="13 14" key="1">
    <citation type="submission" date="2016-07" db="EMBL/GenBank/DDBJ databases">
        <title>Pervasive Adenine N6-methylation of Active Genes in Fungi.</title>
        <authorList>
            <consortium name="DOE Joint Genome Institute"/>
            <person name="Mondo S.J."/>
            <person name="Dannebaum R.O."/>
            <person name="Kuo R.C."/>
            <person name="Labutti K."/>
            <person name="Haridas S."/>
            <person name="Kuo A."/>
            <person name="Salamov A."/>
            <person name="Ahrendt S.R."/>
            <person name="Lipzen A."/>
            <person name="Sullivan W."/>
            <person name="Andreopoulos W.B."/>
            <person name="Clum A."/>
            <person name="Lindquist E."/>
            <person name="Daum C."/>
            <person name="Ramamoorthy G.K."/>
            <person name="Gryganskyi A."/>
            <person name="Culley D."/>
            <person name="Magnuson J.K."/>
            <person name="James T.Y."/>
            <person name="O'Malley M.A."/>
            <person name="Stajich J.E."/>
            <person name="Spatafora J.W."/>
            <person name="Visel A."/>
            <person name="Grigoriev I.V."/>
        </authorList>
    </citation>
    <scope>NUCLEOTIDE SEQUENCE [LARGE SCALE GENOMIC DNA]</scope>
    <source>
        <strain evidence="13 14">NRRL 1336</strain>
    </source>
</reference>
<keyword evidence="2" id="KW-0808">Transferase</keyword>
<evidence type="ECO:0000313" key="14">
    <source>
        <dbReference type="Proteomes" id="UP000193560"/>
    </source>
</evidence>
<accession>A0A1X2IJF9</accession>
<dbReference type="FunFam" id="3.40.1170.60:FF:000008">
    <property type="entry name" value="DNA polymerase eta subunit"/>
    <property type="match status" value="1"/>
</dbReference>
<dbReference type="PANTHER" id="PTHR45873">
    <property type="entry name" value="DNA POLYMERASE ETA"/>
    <property type="match status" value="1"/>
</dbReference>
<evidence type="ECO:0000256" key="6">
    <source>
        <dbReference type="ARBA" id="ARBA00022833"/>
    </source>
</evidence>
<feature type="region of interest" description="Disordered" evidence="10">
    <location>
        <begin position="614"/>
        <end position="649"/>
    </location>
</feature>
<dbReference type="GO" id="GO:0006281">
    <property type="term" value="P:DNA repair"/>
    <property type="evidence" value="ECO:0007669"/>
    <property type="project" value="UniProtKB-KW"/>
</dbReference>
<feature type="compositionally biased region" description="Low complexity" evidence="10">
    <location>
        <begin position="486"/>
        <end position="505"/>
    </location>
</feature>
<dbReference type="PANTHER" id="PTHR45873:SF1">
    <property type="entry name" value="DNA POLYMERASE ETA"/>
    <property type="match status" value="1"/>
</dbReference>
<evidence type="ECO:0000256" key="3">
    <source>
        <dbReference type="ARBA" id="ARBA00022723"/>
    </source>
</evidence>
<evidence type="ECO:0000256" key="7">
    <source>
        <dbReference type="ARBA" id="ARBA00023204"/>
    </source>
</evidence>
<keyword evidence="14" id="KW-1185">Reference proteome</keyword>
<proteinExistence type="predicted"/>
<dbReference type="EMBL" id="MCGE01000009">
    <property type="protein sequence ID" value="ORZ17659.1"/>
    <property type="molecule type" value="Genomic_DNA"/>
</dbReference>
<dbReference type="SUPFAM" id="SSF56672">
    <property type="entry name" value="DNA/RNA polymerases"/>
    <property type="match status" value="1"/>
</dbReference>
<organism evidence="13 14">
    <name type="scientific">Absidia repens</name>
    <dbReference type="NCBI Taxonomy" id="90262"/>
    <lineage>
        <taxon>Eukaryota</taxon>
        <taxon>Fungi</taxon>
        <taxon>Fungi incertae sedis</taxon>
        <taxon>Mucoromycota</taxon>
        <taxon>Mucoromycotina</taxon>
        <taxon>Mucoromycetes</taxon>
        <taxon>Mucorales</taxon>
        <taxon>Cunninghamellaceae</taxon>
        <taxon>Absidia</taxon>
    </lineage>
</organism>
<dbReference type="GO" id="GO:0035861">
    <property type="term" value="C:site of double-strand break"/>
    <property type="evidence" value="ECO:0007669"/>
    <property type="project" value="TreeGrafter"/>
</dbReference>
<dbReference type="GO" id="GO:0005657">
    <property type="term" value="C:replication fork"/>
    <property type="evidence" value="ECO:0007669"/>
    <property type="project" value="UniProtKB-ARBA"/>
</dbReference>
<evidence type="ECO:0000259" key="11">
    <source>
        <dbReference type="PROSITE" id="PS50173"/>
    </source>
</evidence>
<dbReference type="GO" id="GO:0003887">
    <property type="term" value="F:DNA-directed DNA polymerase activity"/>
    <property type="evidence" value="ECO:0007669"/>
    <property type="project" value="TreeGrafter"/>
</dbReference>
<dbReference type="STRING" id="90262.A0A1X2IJF9"/>
<dbReference type="GO" id="GO:0003684">
    <property type="term" value="F:damaged DNA binding"/>
    <property type="evidence" value="ECO:0007669"/>
    <property type="project" value="InterPro"/>
</dbReference>
<dbReference type="GO" id="GO:0007064">
    <property type="term" value="P:mitotic sister chromatid cohesion"/>
    <property type="evidence" value="ECO:0007669"/>
    <property type="project" value="UniProtKB-ARBA"/>
</dbReference>
<dbReference type="GO" id="GO:0005634">
    <property type="term" value="C:nucleus"/>
    <property type="evidence" value="ECO:0007669"/>
    <property type="project" value="UniProtKB-SubCell"/>
</dbReference>
<dbReference type="PIRSF" id="PIRSF036603">
    <property type="entry name" value="DPol_eta"/>
    <property type="match status" value="1"/>
</dbReference>
<keyword evidence="4" id="KW-0227">DNA damage</keyword>
<dbReference type="GO" id="GO:0070987">
    <property type="term" value="P:error-free translesion synthesis"/>
    <property type="evidence" value="ECO:0007669"/>
    <property type="project" value="UniProtKB-ARBA"/>
</dbReference>
<dbReference type="InterPro" id="IPR043128">
    <property type="entry name" value="Rev_trsase/Diguanyl_cyclase"/>
</dbReference>
<dbReference type="InterPro" id="IPR052230">
    <property type="entry name" value="DNA_polymerase_eta"/>
</dbReference>
<evidence type="ECO:0000256" key="10">
    <source>
        <dbReference type="SAM" id="MobiDB-lite"/>
    </source>
</evidence>
<dbReference type="Gene3D" id="1.10.150.20">
    <property type="entry name" value="5' to 3' exonuclease, C-terminal subdomain"/>
    <property type="match status" value="1"/>
</dbReference>
<protein>
    <recommendedName>
        <fullName evidence="9">DNA polymerase eta</fullName>
    </recommendedName>
</protein>
<dbReference type="InterPro" id="IPR017961">
    <property type="entry name" value="DNA_pol_Y-fam_little_finger"/>
</dbReference>
<dbReference type="Gene3D" id="3.30.70.270">
    <property type="match status" value="1"/>
</dbReference>
<dbReference type="OrthoDB" id="5723at2759"/>
<dbReference type="InterPro" id="IPR043502">
    <property type="entry name" value="DNA/RNA_pol_sf"/>
</dbReference>
<dbReference type="GO" id="GO:0008270">
    <property type="term" value="F:zinc ion binding"/>
    <property type="evidence" value="ECO:0007669"/>
    <property type="project" value="UniProtKB-KW"/>
</dbReference>
<feature type="domain" description="UmuC" evidence="11">
    <location>
        <begin position="14"/>
        <end position="288"/>
    </location>
</feature>
<name>A0A1X2IJF9_9FUNG</name>
<evidence type="ECO:0000256" key="8">
    <source>
        <dbReference type="ARBA" id="ARBA00023242"/>
    </source>
</evidence>
<evidence type="ECO:0000256" key="1">
    <source>
        <dbReference type="ARBA" id="ARBA00004123"/>
    </source>
</evidence>
<dbReference type="Pfam" id="PF11799">
    <property type="entry name" value="IMS_C"/>
    <property type="match status" value="1"/>
</dbReference>
<dbReference type="Gene3D" id="3.30.1490.100">
    <property type="entry name" value="DNA polymerase, Y-family, little finger domain"/>
    <property type="match status" value="1"/>
</dbReference>
<dbReference type="Pfam" id="PF00817">
    <property type="entry name" value="IMS"/>
    <property type="match status" value="1"/>
</dbReference>
<dbReference type="PROSITE" id="PS50173">
    <property type="entry name" value="UMUC"/>
    <property type="match status" value="1"/>
</dbReference>
<dbReference type="SUPFAM" id="SSF100879">
    <property type="entry name" value="Lesion bypass DNA polymerase (Y-family), little finger domain"/>
    <property type="match status" value="1"/>
</dbReference>
<evidence type="ECO:0000256" key="5">
    <source>
        <dbReference type="ARBA" id="ARBA00022771"/>
    </source>
</evidence>
<keyword evidence="8" id="KW-0539">Nucleus</keyword>
<feature type="domain" description="UBZ3-type" evidence="12">
    <location>
        <begin position="576"/>
        <end position="610"/>
    </location>
</feature>
<comment type="subcellular location">
    <subcellularLocation>
        <location evidence="1">Nucleus</location>
    </subcellularLocation>
</comment>
<dbReference type="InterPro" id="IPR001126">
    <property type="entry name" value="UmuC"/>
</dbReference>
<comment type="caution">
    <text evidence="13">The sequence shown here is derived from an EMBL/GenBank/DDBJ whole genome shotgun (WGS) entry which is preliminary data.</text>
</comment>
<evidence type="ECO:0000256" key="9">
    <source>
        <dbReference type="ARBA" id="ARBA00044975"/>
    </source>
</evidence>
<dbReference type="GO" id="GO:0009314">
    <property type="term" value="P:response to radiation"/>
    <property type="evidence" value="ECO:0007669"/>
    <property type="project" value="TreeGrafter"/>
</dbReference>
<evidence type="ECO:0000256" key="2">
    <source>
        <dbReference type="ARBA" id="ARBA00022679"/>
    </source>
</evidence>
<keyword evidence="3" id="KW-0479">Metal-binding</keyword>
<dbReference type="FunFam" id="1.10.150.20:FF:000014">
    <property type="entry name" value="Polymerase (DNA directed), eta"/>
    <property type="match status" value="1"/>
</dbReference>
<feature type="region of interest" description="Disordered" evidence="10">
    <location>
        <begin position="474"/>
        <end position="505"/>
    </location>
</feature>
<sequence>MVKLPDCLKNSKCILHIDLDCFFCQVEEVRLGLDSSKPVAVQQWSSLIAVNYAARAAGISRHCSVDDAKKLCPEINLVHVATYAPNETTAQYHTNPSQATHKVSLDSYRNAGKKIFKIFNQHCNLLQKVGSDEAFLDVTEAVNERLCNEYIPAHPILLEHLDSDGDSTAILDDFAVDWTSLNHVVPSFEEMERQKQESIEADLDNPTIRDPTSWFDIQLAVGADIAAMIRKQVFDELHYTCSAGISHNKVLAKLGSSRNKPNKQTVIRQHIALQFMENIPFNKIRNLGGKFGQAVENEYKVENASDLWQYPLEELQEKFGASSGLWLYNIVRGIDHEEVILLKAPKSLMASKNIRPAISGQNELSPWYSVLSGELHARVMNNWKEYQSWPRTLSISYRTSTNYNTRSKSTPMLPRRDLENHEKLQRKVESLFNEVLDDLFPCVLLAVQASGLVPDASITNHTINNFFTTPAPNATHSADKDSGKNHTIGSSSSSSTPAIHTSPTSKPSALELFFANQSKRQQNEIEHSASSSTLSATAEKTRSSDTRYFFNDQKDKETEESVNCQSNDMIIPSKTATLSTWTCDQCHQRIPLEQVDEHTDYHFALDLDKEGEIHSIITNDDGKRKDRQELSTKNSAKRPKHLFFKPSSS</sequence>
<keyword evidence="6" id="KW-0862">Zinc</keyword>
<evidence type="ECO:0000313" key="13">
    <source>
        <dbReference type="EMBL" id="ORZ17659.1"/>
    </source>
</evidence>
<dbReference type="InterPro" id="IPR041298">
    <property type="entry name" value="UBZ3"/>
</dbReference>
<dbReference type="Pfam" id="PF18439">
    <property type="entry name" value="zf_UBZ"/>
    <property type="match status" value="1"/>
</dbReference>
<dbReference type="GO" id="GO:0042276">
    <property type="term" value="P:error-prone translesion synthesis"/>
    <property type="evidence" value="ECO:0007669"/>
    <property type="project" value="TreeGrafter"/>
</dbReference>
<keyword evidence="5" id="KW-0863">Zinc-finger</keyword>
<dbReference type="Proteomes" id="UP000193560">
    <property type="component" value="Unassembled WGS sequence"/>
</dbReference>
<feature type="compositionally biased region" description="Low complexity" evidence="10">
    <location>
        <begin position="528"/>
        <end position="538"/>
    </location>
</feature>
<dbReference type="AlphaFoldDB" id="A0A1X2IJF9"/>
<dbReference type="Gene3D" id="3.40.1170.60">
    <property type="match status" value="1"/>
</dbReference>
<evidence type="ECO:0000256" key="4">
    <source>
        <dbReference type="ARBA" id="ARBA00022763"/>
    </source>
</evidence>
<keyword evidence="7" id="KW-0234">DNA repair</keyword>
<dbReference type="PROSITE" id="PS51907">
    <property type="entry name" value="ZF_UBZ3"/>
    <property type="match status" value="1"/>
</dbReference>
<feature type="compositionally biased region" description="Basic and acidic residues" evidence="10">
    <location>
        <begin position="620"/>
        <end position="630"/>
    </location>
</feature>
<dbReference type="InterPro" id="IPR036775">
    <property type="entry name" value="DNA_pol_Y-fam_lit_finger_sf"/>
</dbReference>